<organism evidence="2 3">
    <name type="scientific">Exophiala dermatitidis</name>
    <name type="common">Black yeast-like fungus</name>
    <name type="synonym">Wangiella dermatitidis</name>
    <dbReference type="NCBI Taxonomy" id="5970"/>
    <lineage>
        <taxon>Eukaryota</taxon>
        <taxon>Fungi</taxon>
        <taxon>Dikarya</taxon>
        <taxon>Ascomycota</taxon>
        <taxon>Pezizomycotina</taxon>
        <taxon>Eurotiomycetes</taxon>
        <taxon>Chaetothyriomycetidae</taxon>
        <taxon>Chaetothyriales</taxon>
        <taxon>Herpotrichiellaceae</taxon>
        <taxon>Exophiala</taxon>
    </lineage>
</organism>
<gene>
    <name evidence="2" type="ORF">HRR80_008165</name>
</gene>
<feature type="compositionally biased region" description="Low complexity" evidence="1">
    <location>
        <begin position="11"/>
        <end position="26"/>
    </location>
</feature>
<reference evidence="2" key="1">
    <citation type="submission" date="2023-01" db="EMBL/GenBank/DDBJ databases">
        <title>Exophiala dermititidis isolated from Cystic Fibrosis Patient.</title>
        <authorList>
            <person name="Kurbessoian T."/>
            <person name="Crocker A."/>
            <person name="Murante D."/>
            <person name="Hogan D.A."/>
            <person name="Stajich J.E."/>
        </authorList>
    </citation>
    <scope>NUCLEOTIDE SEQUENCE</scope>
    <source>
        <strain evidence="2">Ex8</strain>
    </source>
</reference>
<evidence type="ECO:0008006" key="4">
    <source>
        <dbReference type="Google" id="ProtNLM"/>
    </source>
</evidence>
<name>A0AAN6IRG2_EXODE</name>
<comment type="caution">
    <text evidence="2">The sequence shown here is derived from an EMBL/GenBank/DDBJ whole genome shotgun (WGS) entry which is preliminary data.</text>
</comment>
<dbReference type="AlphaFoldDB" id="A0AAN6IRG2"/>
<feature type="compositionally biased region" description="Polar residues" evidence="1">
    <location>
        <begin position="97"/>
        <end position="106"/>
    </location>
</feature>
<dbReference type="EMBL" id="JAJGCB010000022">
    <property type="protein sequence ID" value="KAJ8987810.1"/>
    <property type="molecule type" value="Genomic_DNA"/>
</dbReference>
<feature type="compositionally biased region" description="Acidic residues" evidence="1">
    <location>
        <begin position="80"/>
        <end position="95"/>
    </location>
</feature>
<dbReference type="Proteomes" id="UP001161757">
    <property type="component" value="Unassembled WGS sequence"/>
</dbReference>
<feature type="compositionally biased region" description="Basic and acidic residues" evidence="1">
    <location>
        <begin position="51"/>
        <end position="71"/>
    </location>
</feature>
<feature type="region of interest" description="Disordered" evidence="1">
    <location>
        <begin position="1"/>
        <end position="116"/>
    </location>
</feature>
<evidence type="ECO:0000313" key="3">
    <source>
        <dbReference type="Proteomes" id="UP001161757"/>
    </source>
</evidence>
<dbReference type="InterPro" id="IPR038883">
    <property type="entry name" value="AN11006-like"/>
</dbReference>
<evidence type="ECO:0000256" key="1">
    <source>
        <dbReference type="SAM" id="MobiDB-lite"/>
    </source>
</evidence>
<accession>A0AAN6IRG2</accession>
<protein>
    <recommendedName>
        <fullName evidence="4">F-box domain-containing protein</fullName>
    </recommendedName>
</protein>
<dbReference type="PANTHER" id="PTHR42085:SF8">
    <property type="entry name" value="F-BOX DOMAIN-CONTAINING PROTEIN"/>
    <property type="match status" value="1"/>
</dbReference>
<evidence type="ECO:0000313" key="2">
    <source>
        <dbReference type="EMBL" id="KAJ8987810.1"/>
    </source>
</evidence>
<proteinExistence type="predicted"/>
<sequence>MAPRRAGGKAGAAAAKANKMKSNNNAFDDLSSGNESDQAGVPKIRKRKRLSAQEKEAEKKRRTDLRLERRYGPTPAVPELSDDDIPEYDDSEIDDSTLWTAEPESSSTDKPEPSSTEMVAQVASNDAAQVAGIVTIGATTTSGQATVINVNLMDLLKHHLGLSGLKVMSAPAETLNVRPSELNMPRDTAIAKPNKPEVYEATLLGLPTEMRVRIYRFLLRGDEAVDFGRRVNFSRSSALLATCKQIHQEARAILYGENAFNFARSIEVRGKFYQETWEEIGYKDVRHFLERIGPANVACLKYVSFALTDATARNYPGVSITQRRFVKEPTLHEIFRMIGSKATLYKLSLLFAGRARLVSGEFHFLKALTEMKCHELILLANWRGMNGKIQPTLMQKLKKAMVVPYDDKERLRPRIEKEQEVKMIYETSPGTKFVI</sequence>
<dbReference type="PANTHER" id="PTHR42085">
    <property type="entry name" value="F-BOX DOMAIN-CONTAINING PROTEIN"/>
    <property type="match status" value="1"/>
</dbReference>